<dbReference type="EMBL" id="AUZX01006416">
    <property type="protein sequence ID" value="EQD63696.1"/>
    <property type="molecule type" value="Genomic_DNA"/>
</dbReference>
<protein>
    <submittedName>
        <fullName evidence="1">Uncharacterized protein</fullName>
    </submittedName>
</protein>
<name>T1AT04_9ZZZZ</name>
<evidence type="ECO:0000313" key="1">
    <source>
        <dbReference type="EMBL" id="EQD63696.1"/>
    </source>
</evidence>
<accession>T1AT04</accession>
<proteinExistence type="predicted"/>
<feature type="non-terminal residue" evidence="1">
    <location>
        <position position="1"/>
    </location>
</feature>
<reference evidence="1" key="2">
    <citation type="journal article" date="2014" name="ISME J.">
        <title>Microbial stratification in low pH oxic and suboxic macroscopic growths along an acid mine drainage.</title>
        <authorList>
            <person name="Mendez-Garcia C."/>
            <person name="Mesa V."/>
            <person name="Sprenger R.R."/>
            <person name="Richter M."/>
            <person name="Diez M.S."/>
            <person name="Solano J."/>
            <person name="Bargiela R."/>
            <person name="Golyshina O.V."/>
            <person name="Manteca A."/>
            <person name="Ramos J.L."/>
            <person name="Gallego J.R."/>
            <person name="Llorente I."/>
            <person name="Martins Dos Santos V.A."/>
            <person name="Jensen O.N."/>
            <person name="Pelaez A.I."/>
            <person name="Sanchez J."/>
            <person name="Ferrer M."/>
        </authorList>
    </citation>
    <scope>NUCLEOTIDE SEQUENCE</scope>
</reference>
<dbReference type="AlphaFoldDB" id="T1AT04"/>
<reference evidence="1" key="1">
    <citation type="submission" date="2013-08" db="EMBL/GenBank/DDBJ databases">
        <authorList>
            <person name="Mendez C."/>
            <person name="Richter M."/>
            <person name="Ferrer M."/>
            <person name="Sanchez J."/>
        </authorList>
    </citation>
    <scope>NUCLEOTIDE SEQUENCE</scope>
</reference>
<gene>
    <name evidence="1" type="ORF">B1A_09009</name>
</gene>
<organism evidence="1">
    <name type="scientific">mine drainage metagenome</name>
    <dbReference type="NCBI Taxonomy" id="410659"/>
    <lineage>
        <taxon>unclassified sequences</taxon>
        <taxon>metagenomes</taxon>
        <taxon>ecological metagenomes</taxon>
    </lineage>
</organism>
<comment type="caution">
    <text evidence="1">The sequence shown here is derived from an EMBL/GenBank/DDBJ whole genome shotgun (WGS) entry which is preliminary data.</text>
</comment>
<sequence>FTPRDISDESNAEIARDVVAFWEDAKAEGLVDGVTPEQFGHDFFLTRARHGTGFWDRGRGEAGDRLTDMAHAYGESVPIEGDDGKIYFE</sequence>